<dbReference type="VEuPathDB" id="FungiDB:CC1G_10356"/>
<evidence type="ECO:0000259" key="1">
    <source>
        <dbReference type="Pfam" id="PF05368"/>
    </source>
</evidence>
<reference evidence="2 3" key="1">
    <citation type="journal article" date="2010" name="Proc. Natl. Acad. Sci. U.S.A.">
        <title>Insights into evolution of multicellular fungi from the assembled chromosomes of the mushroom Coprinopsis cinerea (Coprinus cinereus).</title>
        <authorList>
            <person name="Stajich J.E."/>
            <person name="Wilke S.K."/>
            <person name="Ahren D."/>
            <person name="Au C.H."/>
            <person name="Birren B.W."/>
            <person name="Borodovsky M."/>
            <person name="Burns C."/>
            <person name="Canback B."/>
            <person name="Casselton L.A."/>
            <person name="Cheng C.K."/>
            <person name="Deng J."/>
            <person name="Dietrich F.S."/>
            <person name="Fargo D.C."/>
            <person name="Farman M.L."/>
            <person name="Gathman A.C."/>
            <person name="Goldberg J."/>
            <person name="Guigo R."/>
            <person name="Hoegger P.J."/>
            <person name="Hooker J.B."/>
            <person name="Huggins A."/>
            <person name="James T.Y."/>
            <person name="Kamada T."/>
            <person name="Kilaru S."/>
            <person name="Kodira C."/>
            <person name="Kues U."/>
            <person name="Kupfer D."/>
            <person name="Kwan H.S."/>
            <person name="Lomsadze A."/>
            <person name="Li W."/>
            <person name="Lilly W.W."/>
            <person name="Ma L.J."/>
            <person name="Mackey A.J."/>
            <person name="Manning G."/>
            <person name="Martin F."/>
            <person name="Muraguchi H."/>
            <person name="Natvig D.O."/>
            <person name="Palmerini H."/>
            <person name="Ramesh M.A."/>
            <person name="Rehmeyer C.J."/>
            <person name="Roe B.A."/>
            <person name="Shenoy N."/>
            <person name="Stanke M."/>
            <person name="Ter-Hovhannisyan V."/>
            <person name="Tunlid A."/>
            <person name="Velagapudi R."/>
            <person name="Vision T.J."/>
            <person name="Zeng Q."/>
            <person name="Zolan M.E."/>
            <person name="Pukkila P.J."/>
        </authorList>
    </citation>
    <scope>NUCLEOTIDE SEQUENCE [LARGE SCALE GENOMIC DNA]</scope>
    <source>
        <strain evidence="3">Okayama-7 / 130 / ATCC MYA-4618 / FGSC 9003</strain>
    </source>
</reference>
<dbReference type="KEGG" id="cci:CC1G_10356"/>
<dbReference type="Pfam" id="PF05368">
    <property type="entry name" value="NmrA"/>
    <property type="match status" value="1"/>
</dbReference>
<dbReference type="AlphaFoldDB" id="A8PE81"/>
<proteinExistence type="predicted"/>
<dbReference type="HOGENOM" id="CLU_007383_10_6_1"/>
<dbReference type="PANTHER" id="PTHR43162">
    <property type="match status" value="1"/>
</dbReference>
<dbReference type="Gene3D" id="3.40.50.720">
    <property type="entry name" value="NAD(P)-binding Rossmann-like Domain"/>
    <property type="match status" value="1"/>
</dbReference>
<comment type="caution">
    <text evidence="2">The sequence shown here is derived from an EMBL/GenBank/DDBJ whole genome shotgun (WGS) entry which is preliminary data.</text>
</comment>
<dbReference type="eggNOG" id="ENOG502RYYU">
    <property type="taxonomic scope" value="Eukaryota"/>
</dbReference>
<dbReference type="InterPro" id="IPR036291">
    <property type="entry name" value="NAD(P)-bd_dom_sf"/>
</dbReference>
<dbReference type="InterPro" id="IPR051604">
    <property type="entry name" value="Ergot_Alk_Oxidoreductase"/>
</dbReference>
<dbReference type="RefSeq" id="XP_001840742.2">
    <property type="nucleotide sequence ID" value="XM_001840690.2"/>
</dbReference>
<gene>
    <name evidence="2" type="ORF">CC1G_10356</name>
</gene>
<protein>
    <submittedName>
        <fullName evidence="2">Ergot alkaloid biosynthetic protein A</fullName>
    </submittedName>
</protein>
<sequence length="301" mass="33952">MPNVLITGGGSQTGTSLAHLLKSSPDISYNVLFTSRSGNRIPPGFESVKLDWRDPSTFSNPFSNGKTFDYVFLLPPSDDLEPIKTLKPFINLAIEHGAKRFLMISGSGADKENNIGGFGMVQRYFEEKGVDYFTLRPTFFMERHNTPDLIKFEYTENFKSLYISSILAKDQLETIVPTGKIPFVSVEDIAACAYQAIKNKQNEKKDAIIIGPDLLSYDEVAHLMTKTFNRKITHDVLTKDQLLTKYTTEMHIPQDVAHWLVELDKAAEAGSEANWHLQENKYVGNVSFKEWLEKNKGAFTP</sequence>
<keyword evidence="3" id="KW-1185">Reference proteome</keyword>
<organism evidence="2 3">
    <name type="scientific">Coprinopsis cinerea (strain Okayama-7 / 130 / ATCC MYA-4618 / FGSC 9003)</name>
    <name type="common">Inky cap fungus</name>
    <name type="synonym">Hormographiella aspergillata</name>
    <dbReference type="NCBI Taxonomy" id="240176"/>
    <lineage>
        <taxon>Eukaryota</taxon>
        <taxon>Fungi</taxon>
        <taxon>Dikarya</taxon>
        <taxon>Basidiomycota</taxon>
        <taxon>Agaricomycotina</taxon>
        <taxon>Agaricomycetes</taxon>
        <taxon>Agaricomycetidae</taxon>
        <taxon>Agaricales</taxon>
        <taxon>Agaricineae</taxon>
        <taxon>Psathyrellaceae</taxon>
        <taxon>Coprinopsis</taxon>
    </lineage>
</organism>
<dbReference type="OMA" id="WFMQNFS"/>
<dbReference type="InParanoid" id="A8PE81"/>
<accession>A8PE81</accession>
<dbReference type="InterPro" id="IPR008030">
    <property type="entry name" value="NmrA-like"/>
</dbReference>
<evidence type="ECO:0000313" key="3">
    <source>
        <dbReference type="Proteomes" id="UP000001861"/>
    </source>
</evidence>
<dbReference type="SUPFAM" id="SSF51735">
    <property type="entry name" value="NAD(P)-binding Rossmann-fold domains"/>
    <property type="match status" value="1"/>
</dbReference>
<dbReference type="EMBL" id="AACS02000007">
    <property type="protein sequence ID" value="EAU81065.2"/>
    <property type="molecule type" value="Genomic_DNA"/>
</dbReference>
<dbReference type="OrthoDB" id="419598at2759"/>
<dbReference type="Proteomes" id="UP000001861">
    <property type="component" value="Unassembled WGS sequence"/>
</dbReference>
<dbReference type="PANTHER" id="PTHR43162:SF1">
    <property type="entry name" value="PRESTALK A DIFFERENTIATION PROTEIN A"/>
    <property type="match status" value="1"/>
</dbReference>
<feature type="domain" description="NmrA-like" evidence="1">
    <location>
        <begin position="121"/>
        <end position="269"/>
    </location>
</feature>
<evidence type="ECO:0000313" key="2">
    <source>
        <dbReference type="EMBL" id="EAU81065.2"/>
    </source>
</evidence>
<name>A8PE81_COPC7</name>
<dbReference type="GeneID" id="6017394"/>